<name>A0A9C7Q1Y6_9RHOD</name>
<dbReference type="GO" id="GO:0000731">
    <property type="term" value="P:DNA synthesis involved in DNA repair"/>
    <property type="evidence" value="ECO:0007669"/>
    <property type="project" value="InterPro"/>
</dbReference>
<dbReference type="EMBL" id="BQMJ01000050">
    <property type="protein sequence ID" value="GJQ14057.1"/>
    <property type="molecule type" value="Genomic_DNA"/>
</dbReference>
<gene>
    <name evidence="2" type="ORF">GpartN1_g5848.t1</name>
</gene>
<evidence type="ECO:0000313" key="3">
    <source>
        <dbReference type="Proteomes" id="UP001061958"/>
    </source>
</evidence>
<feature type="compositionally biased region" description="Basic residues" evidence="1">
    <location>
        <begin position="1"/>
        <end position="17"/>
    </location>
</feature>
<feature type="region of interest" description="Disordered" evidence="1">
    <location>
        <begin position="1"/>
        <end position="29"/>
    </location>
</feature>
<comment type="caution">
    <text evidence="2">The sequence shown here is derived from an EMBL/GenBank/DDBJ whole genome shotgun (WGS) entry which is preliminary data.</text>
</comment>
<evidence type="ECO:0000256" key="1">
    <source>
        <dbReference type="SAM" id="MobiDB-lite"/>
    </source>
</evidence>
<dbReference type="GO" id="GO:0006261">
    <property type="term" value="P:DNA-templated DNA replication"/>
    <property type="evidence" value="ECO:0007669"/>
    <property type="project" value="TreeGrafter"/>
</dbReference>
<dbReference type="OrthoDB" id="5614at2759"/>
<dbReference type="AlphaFoldDB" id="A0A9C7Q1Y6"/>
<dbReference type="GO" id="GO:0043625">
    <property type="term" value="C:delta DNA polymerase complex"/>
    <property type="evidence" value="ECO:0007669"/>
    <property type="project" value="TreeGrafter"/>
</dbReference>
<protein>
    <recommendedName>
        <fullName evidence="4">DNA polymerase delta subunit 4</fullName>
    </recommendedName>
</protein>
<evidence type="ECO:0008006" key="4">
    <source>
        <dbReference type="Google" id="ProtNLM"/>
    </source>
</evidence>
<evidence type="ECO:0000313" key="2">
    <source>
        <dbReference type="EMBL" id="GJQ14057.1"/>
    </source>
</evidence>
<organism evidence="2 3">
    <name type="scientific">Galdieria partita</name>
    <dbReference type="NCBI Taxonomy" id="83374"/>
    <lineage>
        <taxon>Eukaryota</taxon>
        <taxon>Rhodophyta</taxon>
        <taxon>Bangiophyceae</taxon>
        <taxon>Galdieriales</taxon>
        <taxon>Galdieriaceae</taxon>
        <taxon>Galdieria</taxon>
    </lineage>
</organism>
<accession>A0A9C7Q1Y6</accession>
<keyword evidence="3" id="KW-1185">Reference proteome</keyword>
<dbReference type="PANTHER" id="PTHR14303:SF0">
    <property type="entry name" value="DNA POLYMERASE DELTA SUBUNIT 4"/>
    <property type="match status" value="1"/>
</dbReference>
<sequence length="111" mass="12965">MKHGIAKYGLKAKRKRTNSQGSKKNIKTKAIEDQKQETGVTEWLKKEEEDNILREFDLNYHFGPCVGIGRLARWKRAYSLGLKPPETVLQILERRSSEVEESIFEKYKNLI</sequence>
<reference evidence="2" key="2">
    <citation type="submission" date="2022-01" db="EMBL/GenBank/DDBJ databases">
        <authorList>
            <person name="Hirooka S."/>
            <person name="Miyagishima S.Y."/>
        </authorList>
    </citation>
    <scope>NUCLEOTIDE SEQUENCE</scope>
    <source>
        <strain evidence="2">NBRC 102759</strain>
    </source>
</reference>
<dbReference type="PANTHER" id="PTHR14303">
    <property type="entry name" value="DNA POLYMERASE DELTA SUBUNIT 4"/>
    <property type="match status" value="1"/>
</dbReference>
<proteinExistence type="predicted"/>
<reference evidence="2" key="1">
    <citation type="journal article" date="2022" name="Proc. Natl. Acad. Sci. U.S.A.">
        <title>Life cycle and functional genomics of the unicellular red alga Galdieria for elucidating algal and plant evolution and industrial use.</title>
        <authorList>
            <person name="Hirooka S."/>
            <person name="Itabashi T."/>
            <person name="Ichinose T.M."/>
            <person name="Onuma R."/>
            <person name="Fujiwara T."/>
            <person name="Yamashita S."/>
            <person name="Jong L.W."/>
            <person name="Tomita R."/>
            <person name="Iwane A.H."/>
            <person name="Miyagishima S.Y."/>
        </authorList>
    </citation>
    <scope>NUCLEOTIDE SEQUENCE</scope>
    <source>
        <strain evidence="2">NBRC 102759</strain>
    </source>
</reference>
<dbReference type="Pfam" id="PF04081">
    <property type="entry name" value="DNA_pol_delta_4"/>
    <property type="match status" value="1"/>
</dbReference>
<dbReference type="GO" id="GO:0003887">
    <property type="term" value="F:DNA-directed DNA polymerase activity"/>
    <property type="evidence" value="ECO:0007669"/>
    <property type="project" value="TreeGrafter"/>
</dbReference>
<dbReference type="Proteomes" id="UP001061958">
    <property type="component" value="Unassembled WGS sequence"/>
</dbReference>
<dbReference type="InterPro" id="IPR007218">
    <property type="entry name" value="DNA_pol_delta_4"/>
</dbReference>